<keyword evidence="2" id="KW-0677">Repeat</keyword>
<dbReference type="EMBL" id="CP093347">
    <property type="protein sequence ID" value="WOH01861.1"/>
    <property type="molecule type" value="Genomic_DNA"/>
</dbReference>
<accession>A0AAF0X8J1</accession>
<name>A0AAF0X8J1_DAUCS</name>
<evidence type="ECO:0000256" key="5">
    <source>
        <dbReference type="SAM" id="MobiDB-lite"/>
    </source>
</evidence>
<feature type="domain" description="Myb-like" evidence="6">
    <location>
        <begin position="9"/>
        <end position="61"/>
    </location>
</feature>
<feature type="region of interest" description="Disordered" evidence="5">
    <location>
        <begin position="127"/>
        <end position="146"/>
    </location>
</feature>
<dbReference type="PROSITE" id="PS51294">
    <property type="entry name" value="HTH_MYB"/>
    <property type="match status" value="2"/>
</dbReference>
<dbReference type="InterPro" id="IPR009057">
    <property type="entry name" value="Homeodomain-like_sf"/>
</dbReference>
<dbReference type="GO" id="GO:0005634">
    <property type="term" value="C:nucleus"/>
    <property type="evidence" value="ECO:0007669"/>
    <property type="project" value="UniProtKB-SubCell"/>
</dbReference>
<dbReference type="PANTHER" id="PTHR47994">
    <property type="entry name" value="F14D16.11-RELATED"/>
    <property type="match status" value="1"/>
</dbReference>
<dbReference type="SMART" id="SM00717">
    <property type="entry name" value="SANT"/>
    <property type="match status" value="2"/>
</dbReference>
<organism evidence="8 9">
    <name type="scientific">Daucus carota subsp. sativus</name>
    <name type="common">Carrot</name>
    <dbReference type="NCBI Taxonomy" id="79200"/>
    <lineage>
        <taxon>Eukaryota</taxon>
        <taxon>Viridiplantae</taxon>
        <taxon>Streptophyta</taxon>
        <taxon>Embryophyta</taxon>
        <taxon>Tracheophyta</taxon>
        <taxon>Spermatophyta</taxon>
        <taxon>Magnoliopsida</taxon>
        <taxon>eudicotyledons</taxon>
        <taxon>Gunneridae</taxon>
        <taxon>Pentapetalae</taxon>
        <taxon>asterids</taxon>
        <taxon>campanulids</taxon>
        <taxon>Apiales</taxon>
        <taxon>Apiaceae</taxon>
        <taxon>Apioideae</taxon>
        <taxon>Scandiceae</taxon>
        <taxon>Daucinae</taxon>
        <taxon>Daucus</taxon>
        <taxon>Daucus sect. Daucus</taxon>
    </lineage>
</organism>
<dbReference type="InterPro" id="IPR017930">
    <property type="entry name" value="Myb_dom"/>
</dbReference>
<evidence type="ECO:0000259" key="7">
    <source>
        <dbReference type="PROSITE" id="PS51294"/>
    </source>
</evidence>
<protein>
    <submittedName>
        <fullName evidence="8">Uncharacterized protein</fullName>
    </submittedName>
</protein>
<keyword evidence="4" id="KW-0539">Nucleus</keyword>
<keyword evidence="3" id="KW-0238">DNA-binding</keyword>
<evidence type="ECO:0000259" key="6">
    <source>
        <dbReference type="PROSITE" id="PS50090"/>
    </source>
</evidence>
<evidence type="ECO:0000256" key="4">
    <source>
        <dbReference type="ARBA" id="ARBA00023242"/>
    </source>
</evidence>
<dbReference type="InterPro" id="IPR015495">
    <property type="entry name" value="Myb_TF_plants"/>
</dbReference>
<dbReference type="Pfam" id="PF00249">
    <property type="entry name" value="Myb_DNA-binding"/>
    <property type="match status" value="2"/>
</dbReference>
<dbReference type="CDD" id="cd00167">
    <property type="entry name" value="SANT"/>
    <property type="match status" value="2"/>
</dbReference>
<evidence type="ECO:0000313" key="9">
    <source>
        <dbReference type="Proteomes" id="UP000077755"/>
    </source>
</evidence>
<reference evidence="8" key="1">
    <citation type="journal article" date="2016" name="Nat. Genet.">
        <title>A high-quality carrot genome assembly provides new insights into carotenoid accumulation and asterid genome evolution.</title>
        <authorList>
            <person name="Iorizzo M."/>
            <person name="Ellison S."/>
            <person name="Senalik D."/>
            <person name="Zeng P."/>
            <person name="Satapoomin P."/>
            <person name="Huang J."/>
            <person name="Bowman M."/>
            <person name="Iovene M."/>
            <person name="Sanseverino W."/>
            <person name="Cavagnaro P."/>
            <person name="Yildiz M."/>
            <person name="Macko-Podgorni A."/>
            <person name="Moranska E."/>
            <person name="Grzebelus E."/>
            <person name="Grzebelus D."/>
            <person name="Ashrafi H."/>
            <person name="Zheng Z."/>
            <person name="Cheng S."/>
            <person name="Spooner D."/>
            <person name="Van Deynze A."/>
            <person name="Simon P."/>
        </authorList>
    </citation>
    <scope>NUCLEOTIDE SEQUENCE</scope>
    <source>
        <tissue evidence="8">Leaf</tissue>
    </source>
</reference>
<evidence type="ECO:0000256" key="3">
    <source>
        <dbReference type="ARBA" id="ARBA00023125"/>
    </source>
</evidence>
<evidence type="ECO:0000313" key="8">
    <source>
        <dbReference type="EMBL" id="WOH01861.1"/>
    </source>
</evidence>
<comment type="subcellular location">
    <subcellularLocation>
        <location evidence="1">Nucleus</location>
    </subcellularLocation>
</comment>
<dbReference type="AlphaFoldDB" id="A0AAF0X8J1"/>
<reference evidence="8" key="2">
    <citation type="submission" date="2022-03" db="EMBL/GenBank/DDBJ databases">
        <title>Draft title - Genomic analysis of global carrot germplasm unveils the trajectory of domestication and the origin of high carotenoid orange carrot.</title>
        <authorList>
            <person name="Iorizzo M."/>
            <person name="Ellison S."/>
            <person name="Senalik D."/>
            <person name="Macko-Podgorni A."/>
            <person name="Grzebelus D."/>
            <person name="Bostan H."/>
            <person name="Rolling W."/>
            <person name="Curaba J."/>
            <person name="Simon P."/>
        </authorList>
    </citation>
    <scope>NUCLEOTIDE SEQUENCE</scope>
    <source>
        <tissue evidence="8">Leaf</tissue>
    </source>
</reference>
<feature type="domain" description="Myb-like" evidence="6">
    <location>
        <begin position="62"/>
        <end position="116"/>
    </location>
</feature>
<dbReference type="PANTHER" id="PTHR47994:SF5">
    <property type="entry name" value="F14D16.11-RELATED"/>
    <property type="match status" value="1"/>
</dbReference>
<feature type="domain" description="HTH myb-type" evidence="7">
    <location>
        <begin position="9"/>
        <end position="61"/>
    </location>
</feature>
<feature type="domain" description="HTH myb-type" evidence="7">
    <location>
        <begin position="62"/>
        <end position="120"/>
    </location>
</feature>
<evidence type="ECO:0000256" key="1">
    <source>
        <dbReference type="ARBA" id="ARBA00004123"/>
    </source>
</evidence>
<gene>
    <name evidence="8" type="ORF">DCAR_0521247</name>
</gene>
<dbReference type="GO" id="GO:0003677">
    <property type="term" value="F:DNA binding"/>
    <property type="evidence" value="ECO:0007669"/>
    <property type="project" value="UniProtKB-KW"/>
</dbReference>
<dbReference type="Gene3D" id="1.10.10.60">
    <property type="entry name" value="Homeodomain-like"/>
    <property type="match status" value="2"/>
</dbReference>
<proteinExistence type="predicted"/>
<dbReference type="PROSITE" id="PS50090">
    <property type="entry name" value="MYB_LIKE"/>
    <property type="match status" value="2"/>
</dbReference>
<keyword evidence="9" id="KW-1185">Reference proteome</keyword>
<dbReference type="Proteomes" id="UP000077755">
    <property type="component" value="Chromosome 5"/>
</dbReference>
<dbReference type="InterPro" id="IPR001005">
    <property type="entry name" value="SANT/Myb"/>
</dbReference>
<dbReference type="SUPFAM" id="SSF46689">
    <property type="entry name" value="Homeodomain-like"/>
    <property type="match status" value="1"/>
</dbReference>
<sequence length="366" mass="41712">MGRRPCCDNIGLNKGSWTAEEDKKLVNFVLSNYKCSWRDVPKHAGLLRCGKSCRLRWVNYLSPDLKRGLLSEHEEKLVIDLHCQFGNNYVFVWSKIASHMPGRTDNEIKNLWNTHIKKKLRKMGIDPLTHKPLNADPPPDNHHDHYQPQEAELQNGEETQGHDKDQEDEISLIFEESTITHADDQPAKEQELMDTGDGFLHQVPMNIEPNENNDNAFSIYEVPLIEPYKNIEGGFSTHEVLLLEPNENTRDGFSTNEVQFTESEGTLSGPDLPSSCSSTTCYNTSASTTISISTTNSILEDLKSLQSFEDWQSDGHRKICMENPGDAYEDDFIDWNWLINDFDIDTIDFELIKSLPDPITLQNNLG</sequence>
<dbReference type="FunFam" id="1.10.10.60:FF:000001">
    <property type="entry name" value="MYB-related transcription factor"/>
    <property type="match status" value="1"/>
</dbReference>
<evidence type="ECO:0000256" key="2">
    <source>
        <dbReference type="ARBA" id="ARBA00022737"/>
    </source>
</evidence>